<feature type="compositionally biased region" description="Polar residues" evidence="1">
    <location>
        <begin position="60"/>
        <end position="72"/>
    </location>
</feature>
<dbReference type="EMBL" id="PGCI01000140">
    <property type="protein sequence ID" value="PLW37606.1"/>
    <property type="molecule type" value="Genomic_DNA"/>
</dbReference>
<feature type="region of interest" description="Disordered" evidence="1">
    <location>
        <begin position="102"/>
        <end position="190"/>
    </location>
</feature>
<feature type="region of interest" description="Disordered" evidence="1">
    <location>
        <begin position="1"/>
        <end position="72"/>
    </location>
</feature>
<feature type="compositionally biased region" description="Polar residues" evidence="1">
    <location>
        <begin position="9"/>
        <end position="24"/>
    </location>
</feature>
<dbReference type="EMBL" id="PGCJ01000040">
    <property type="protein sequence ID" value="PLW54827.1"/>
    <property type="molecule type" value="Genomic_DNA"/>
</dbReference>
<evidence type="ECO:0000313" key="3">
    <source>
        <dbReference type="EMBL" id="PLW54827.1"/>
    </source>
</evidence>
<sequence length="190" mass="20446">MSGHAPVAASSTSSPQIPPDSTSLLLPASGAFPVENKNSLFNPPLSNLSEDNDAEDPKLVSNQPIVSPRTGNTINWDLWTPIATSTKHNPVGPVKDPVIVLKPYVHRPPPTRRSRRIKAAEKSSSSGTAKTYCSKSNKGLSKLSRSTKDVETYPLSTNSAMRPSNAPDVSMDESSKDPTLDFLEKQFPPP</sequence>
<evidence type="ECO:0000313" key="4">
    <source>
        <dbReference type="Proteomes" id="UP000235388"/>
    </source>
</evidence>
<comment type="caution">
    <text evidence="3">The sequence shown here is derived from an EMBL/GenBank/DDBJ whole genome shotgun (WGS) entry which is preliminary data.</text>
</comment>
<protein>
    <submittedName>
        <fullName evidence="3">Uncharacterized protein</fullName>
    </submittedName>
</protein>
<keyword evidence="4" id="KW-1185">Reference proteome</keyword>
<accession>A0A2N5VXW1</accession>
<name>A0A2N5VXW1_9BASI</name>
<reference evidence="4 5" key="1">
    <citation type="submission" date="2017-11" db="EMBL/GenBank/DDBJ databases">
        <title>De novo assembly and phasing of dikaryotic genomes from two isolates of Puccinia coronata f. sp. avenae, the causal agent of oat crown rust.</title>
        <authorList>
            <person name="Miller M.E."/>
            <person name="Zhang Y."/>
            <person name="Omidvar V."/>
            <person name="Sperschneider J."/>
            <person name="Schwessinger B."/>
            <person name="Raley C."/>
            <person name="Palmer J.M."/>
            <person name="Garnica D."/>
            <person name="Upadhyaya N."/>
            <person name="Rathjen J."/>
            <person name="Taylor J.M."/>
            <person name="Park R.F."/>
            <person name="Dodds P.N."/>
            <person name="Hirsch C.D."/>
            <person name="Kianian S.F."/>
            <person name="Figueroa M."/>
        </authorList>
    </citation>
    <scope>NUCLEOTIDE SEQUENCE [LARGE SCALE GENOMIC DNA]</scope>
    <source>
        <strain evidence="3">12NC29</strain>
        <strain evidence="2">12SD80</strain>
    </source>
</reference>
<evidence type="ECO:0000313" key="2">
    <source>
        <dbReference type="EMBL" id="PLW37606.1"/>
    </source>
</evidence>
<dbReference type="Proteomes" id="UP000235388">
    <property type="component" value="Unassembled WGS sequence"/>
</dbReference>
<gene>
    <name evidence="3" type="ORF">PCANC_05702</name>
    <name evidence="2" type="ORF">PCASD_09059</name>
</gene>
<dbReference type="Proteomes" id="UP000235392">
    <property type="component" value="Unassembled WGS sequence"/>
</dbReference>
<organism evidence="3 4">
    <name type="scientific">Puccinia coronata f. sp. avenae</name>
    <dbReference type="NCBI Taxonomy" id="200324"/>
    <lineage>
        <taxon>Eukaryota</taxon>
        <taxon>Fungi</taxon>
        <taxon>Dikarya</taxon>
        <taxon>Basidiomycota</taxon>
        <taxon>Pucciniomycotina</taxon>
        <taxon>Pucciniomycetes</taxon>
        <taxon>Pucciniales</taxon>
        <taxon>Pucciniaceae</taxon>
        <taxon>Puccinia</taxon>
    </lineage>
</organism>
<feature type="compositionally biased region" description="Polar residues" evidence="1">
    <location>
        <begin position="122"/>
        <end position="139"/>
    </location>
</feature>
<feature type="compositionally biased region" description="Polar residues" evidence="1">
    <location>
        <begin position="36"/>
        <end position="49"/>
    </location>
</feature>
<feature type="compositionally biased region" description="Basic and acidic residues" evidence="1">
    <location>
        <begin position="173"/>
        <end position="184"/>
    </location>
</feature>
<dbReference type="AlphaFoldDB" id="A0A2N5VXW1"/>
<evidence type="ECO:0000256" key="1">
    <source>
        <dbReference type="SAM" id="MobiDB-lite"/>
    </source>
</evidence>
<evidence type="ECO:0000313" key="5">
    <source>
        <dbReference type="Proteomes" id="UP000235392"/>
    </source>
</evidence>
<proteinExistence type="predicted"/>